<feature type="transmembrane region" description="Helical" evidence="9">
    <location>
        <begin position="310"/>
        <end position="332"/>
    </location>
</feature>
<sequence>MGSIVESFDWNIYAVLAPFFAASVFGDGSGKLLAAYAGFAVGFLARPVGSIVIGRFSDRYGRRLGLLVSMSGIALASLGIALLPTAAAVGVLAGVLAVVLRLIQGLAYGGETPTVAAYVTEAAPVHMRWRYSAVAYGGIVIGSLLAFGTIAAMYAIFGREALNDGAWRWGFVAAAAVGLFAIWVRRSAPETESFEAMTAELGTKRPPIGTVFREHRWACLAMLGMTISGTIPFYFALLYMPVYGDNIGVTSKESASSFMTLTLALVLVTMLALGWLADQVGILVVLRIGYVLQILLTAPLLLALKAGSMPFWVVALVLGLLVAPAMTAINVYGGLLFPPALRAVGGGIVNATTVAVFGGTFPLLAEWLHERGGYGVLPYYVTFASIAGLLGTFAALRSPSFVAAIRGNTATIAPTAVTA</sequence>
<dbReference type="InterPro" id="IPR036259">
    <property type="entry name" value="MFS_trans_sf"/>
</dbReference>
<feature type="transmembrane region" description="Helical" evidence="9">
    <location>
        <begin position="377"/>
        <end position="396"/>
    </location>
</feature>
<dbReference type="EMBL" id="LSRF01000010">
    <property type="protein sequence ID" value="KXP13872.1"/>
    <property type="molecule type" value="Genomic_DNA"/>
</dbReference>
<dbReference type="AlphaFoldDB" id="A0A138ATW7"/>
<dbReference type="Gene3D" id="1.20.1250.20">
    <property type="entry name" value="MFS general substrate transporter like domains"/>
    <property type="match status" value="2"/>
</dbReference>
<keyword evidence="6" id="KW-0769">Symport</keyword>
<keyword evidence="8 9" id="KW-0472">Membrane</keyword>
<evidence type="ECO:0000256" key="9">
    <source>
        <dbReference type="SAM" id="Phobius"/>
    </source>
</evidence>
<proteinExistence type="inferred from homology"/>
<name>A0A138ATW7_9ACTN</name>
<organism evidence="12 13">
    <name type="scientific">Tsukamurella pseudospumae</name>
    <dbReference type="NCBI Taxonomy" id="239498"/>
    <lineage>
        <taxon>Bacteria</taxon>
        <taxon>Bacillati</taxon>
        <taxon>Actinomycetota</taxon>
        <taxon>Actinomycetes</taxon>
        <taxon>Mycobacteriales</taxon>
        <taxon>Tsukamurellaceae</taxon>
        <taxon>Tsukamurella</taxon>
    </lineage>
</organism>
<evidence type="ECO:0000259" key="10">
    <source>
        <dbReference type="PROSITE" id="PS50850"/>
    </source>
</evidence>
<dbReference type="InterPro" id="IPR020846">
    <property type="entry name" value="MFS_dom"/>
</dbReference>
<keyword evidence="14" id="KW-1185">Reference proteome</keyword>
<evidence type="ECO:0000313" key="14">
    <source>
        <dbReference type="Proteomes" id="UP000070409"/>
    </source>
</evidence>
<dbReference type="PROSITE" id="PS00216">
    <property type="entry name" value="SUGAR_TRANSPORT_1"/>
    <property type="match status" value="1"/>
</dbReference>
<feature type="transmembrane region" description="Helical" evidence="9">
    <location>
        <begin position="344"/>
        <end position="365"/>
    </location>
</feature>
<keyword evidence="5 9" id="KW-0812">Transmembrane</keyword>
<dbReference type="GO" id="GO:0005886">
    <property type="term" value="C:plasma membrane"/>
    <property type="evidence" value="ECO:0007669"/>
    <property type="project" value="UniProtKB-SubCell"/>
</dbReference>
<dbReference type="SUPFAM" id="SSF103473">
    <property type="entry name" value="MFS general substrate transporter"/>
    <property type="match status" value="1"/>
</dbReference>
<feature type="domain" description="Major facilitator superfamily (MFS) profile" evidence="10">
    <location>
        <begin position="1"/>
        <end position="399"/>
    </location>
</feature>
<dbReference type="EMBL" id="LSRE01000048">
    <property type="protein sequence ID" value="KXO90489.1"/>
    <property type="molecule type" value="Genomic_DNA"/>
</dbReference>
<evidence type="ECO:0000256" key="1">
    <source>
        <dbReference type="ARBA" id="ARBA00004651"/>
    </source>
</evidence>
<dbReference type="GO" id="GO:0015293">
    <property type="term" value="F:symporter activity"/>
    <property type="evidence" value="ECO:0007669"/>
    <property type="project" value="UniProtKB-KW"/>
</dbReference>
<feature type="transmembrane region" description="Helical" evidence="9">
    <location>
        <begin position="284"/>
        <end position="304"/>
    </location>
</feature>
<comment type="caution">
    <text evidence="12">The sequence shown here is derived from an EMBL/GenBank/DDBJ whole genome shotgun (WGS) entry which is preliminary data.</text>
</comment>
<evidence type="ECO:0000313" key="12">
    <source>
        <dbReference type="EMBL" id="KXP13872.1"/>
    </source>
</evidence>
<reference evidence="11 14" key="2">
    <citation type="submission" date="2016-02" db="EMBL/GenBank/DDBJ databases">
        <authorList>
            <person name="Teng J.L."/>
            <person name="Tang Y."/>
            <person name="Huang Y."/>
            <person name="Guo F."/>
            <person name="Wei W."/>
            <person name="Chen J.H."/>
            <person name="Wong S.Y."/>
            <person name="Lau S.K."/>
            <person name="Woo P.C."/>
        </authorList>
    </citation>
    <scope>NUCLEOTIDE SEQUENCE [LARGE SCALE GENOMIC DNA]</scope>
    <source>
        <strain evidence="11 14">JCM 13375</strain>
    </source>
</reference>
<dbReference type="InterPro" id="IPR011701">
    <property type="entry name" value="MFS"/>
</dbReference>
<protein>
    <recommendedName>
        <fullName evidence="10">Major facilitator superfamily (MFS) profile domain-containing protein</fullName>
    </recommendedName>
</protein>
<evidence type="ECO:0000313" key="13">
    <source>
        <dbReference type="Proteomes" id="UP000070258"/>
    </source>
</evidence>
<evidence type="ECO:0000256" key="4">
    <source>
        <dbReference type="ARBA" id="ARBA00022475"/>
    </source>
</evidence>
<evidence type="ECO:0000313" key="11">
    <source>
        <dbReference type="EMBL" id="KXO90489.1"/>
    </source>
</evidence>
<comment type="subcellular location">
    <subcellularLocation>
        <location evidence="1">Cell membrane</location>
        <topology evidence="1">Multi-pass membrane protein</topology>
    </subcellularLocation>
</comment>
<keyword evidence="4" id="KW-1003">Cell membrane</keyword>
<comment type="similarity">
    <text evidence="2">Belongs to the major facilitator superfamily. Metabolite:H+ Symporter (MHS) family (TC 2.A.1.6) family.</text>
</comment>
<dbReference type="PANTHER" id="PTHR43528:SF1">
    <property type="entry name" value="ALPHA-KETOGLUTARATE PERMEASE"/>
    <property type="match status" value="1"/>
</dbReference>
<feature type="transmembrane region" description="Helical" evidence="9">
    <location>
        <begin position="166"/>
        <end position="184"/>
    </location>
</feature>
<gene>
    <name evidence="12" type="ORF">AXK60_23195</name>
    <name evidence="11" type="ORF">AXK61_07685</name>
</gene>
<evidence type="ECO:0000256" key="7">
    <source>
        <dbReference type="ARBA" id="ARBA00022989"/>
    </source>
</evidence>
<feature type="transmembrane region" description="Helical" evidence="9">
    <location>
        <begin position="257"/>
        <end position="277"/>
    </location>
</feature>
<dbReference type="Proteomes" id="UP000070258">
    <property type="component" value="Unassembled WGS sequence"/>
</dbReference>
<feature type="transmembrane region" description="Helical" evidence="9">
    <location>
        <begin position="32"/>
        <end position="52"/>
    </location>
</feature>
<feature type="transmembrane region" description="Helical" evidence="9">
    <location>
        <begin position="64"/>
        <end position="83"/>
    </location>
</feature>
<dbReference type="InterPro" id="IPR051084">
    <property type="entry name" value="H+-coupled_symporters"/>
</dbReference>
<reference evidence="12" key="1">
    <citation type="submission" date="2016-02" db="EMBL/GenBank/DDBJ databases">
        <authorList>
            <person name="Teng J.L."/>
            <person name="Yang Y."/>
            <person name="Huang Y."/>
            <person name="Guo F."/>
            <person name="Wei W."/>
            <person name="Chen J.H."/>
            <person name="Wong S.Y."/>
            <person name="Lau S.K."/>
            <person name="Woo P.C."/>
        </authorList>
    </citation>
    <scope>NUCLEOTIDE SEQUENCE</scope>
    <source>
        <strain evidence="12">JCM 15929</strain>
    </source>
</reference>
<evidence type="ECO:0000256" key="2">
    <source>
        <dbReference type="ARBA" id="ARBA00008240"/>
    </source>
</evidence>
<dbReference type="InterPro" id="IPR005829">
    <property type="entry name" value="Sugar_transporter_CS"/>
</dbReference>
<dbReference type="PROSITE" id="PS00217">
    <property type="entry name" value="SUGAR_TRANSPORT_2"/>
    <property type="match status" value="1"/>
</dbReference>
<feature type="transmembrane region" description="Helical" evidence="9">
    <location>
        <begin position="89"/>
        <end position="110"/>
    </location>
</feature>
<dbReference type="PANTHER" id="PTHR43528">
    <property type="entry name" value="ALPHA-KETOGLUTARATE PERMEASE"/>
    <property type="match status" value="1"/>
</dbReference>
<dbReference type="STRING" id="239498.AXK60_23195"/>
<evidence type="ECO:0000256" key="3">
    <source>
        <dbReference type="ARBA" id="ARBA00022448"/>
    </source>
</evidence>
<feature type="transmembrane region" description="Helical" evidence="9">
    <location>
        <begin position="217"/>
        <end position="237"/>
    </location>
</feature>
<dbReference type="Pfam" id="PF07690">
    <property type="entry name" value="MFS_1"/>
    <property type="match status" value="1"/>
</dbReference>
<feature type="transmembrane region" description="Helical" evidence="9">
    <location>
        <begin position="131"/>
        <end position="154"/>
    </location>
</feature>
<dbReference type="PROSITE" id="PS50850">
    <property type="entry name" value="MFS"/>
    <property type="match status" value="1"/>
</dbReference>
<keyword evidence="3" id="KW-0813">Transport</keyword>
<evidence type="ECO:0000256" key="6">
    <source>
        <dbReference type="ARBA" id="ARBA00022847"/>
    </source>
</evidence>
<keyword evidence="7 9" id="KW-1133">Transmembrane helix</keyword>
<accession>A0A138ATW7</accession>
<reference evidence="13" key="3">
    <citation type="submission" date="2016-02" db="EMBL/GenBank/DDBJ databases">
        <authorList>
            <person name="Wen L."/>
            <person name="He K."/>
            <person name="Yang H."/>
        </authorList>
    </citation>
    <scope>NUCLEOTIDE SEQUENCE [LARGE SCALE GENOMIC DNA]</scope>
    <source>
        <strain evidence="13">JCM 15929</strain>
    </source>
</reference>
<dbReference type="Proteomes" id="UP000070409">
    <property type="component" value="Unassembled WGS sequence"/>
</dbReference>
<evidence type="ECO:0000256" key="8">
    <source>
        <dbReference type="ARBA" id="ARBA00023136"/>
    </source>
</evidence>
<evidence type="ECO:0000256" key="5">
    <source>
        <dbReference type="ARBA" id="ARBA00022692"/>
    </source>
</evidence>